<dbReference type="OrthoDB" id="9797415at2"/>
<gene>
    <name evidence="1" type="ORF">FEF26_13025</name>
</gene>
<dbReference type="InterPro" id="IPR036412">
    <property type="entry name" value="HAD-like_sf"/>
</dbReference>
<dbReference type="PANTHER" id="PTHR47829">
    <property type="entry name" value="HYDROLASE, PUTATIVE (AFU_ORTHOLOGUE AFUA_1G12880)-RELATED"/>
    <property type="match status" value="1"/>
</dbReference>
<dbReference type="Pfam" id="PF00702">
    <property type="entry name" value="Hydrolase"/>
    <property type="match status" value="1"/>
</dbReference>
<dbReference type="EMBL" id="VAVZ01000042">
    <property type="protein sequence ID" value="TLP93663.1"/>
    <property type="molecule type" value="Genomic_DNA"/>
</dbReference>
<dbReference type="InterPro" id="IPR023214">
    <property type="entry name" value="HAD_sf"/>
</dbReference>
<dbReference type="Proteomes" id="UP000310458">
    <property type="component" value="Unassembled WGS sequence"/>
</dbReference>
<dbReference type="RefSeq" id="WP_138253975.1">
    <property type="nucleotide sequence ID" value="NZ_VAVZ01000042.1"/>
</dbReference>
<organism evidence="1 2">
    <name type="scientific">Nesterenkonia salmonea</name>
    <dbReference type="NCBI Taxonomy" id="1804987"/>
    <lineage>
        <taxon>Bacteria</taxon>
        <taxon>Bacillati</taxon>
        <taxon>Actinomycetota</taxon>
        <taxon>Actinomycetes</taxon>
        <taxon>Micrococcales</taxon>
        <taxon>Micrococcaceae</taxon>
        <taxon>Nesterenkonia</taxon>
    </lineage>
</organism>
<dbReference type="PRINTS" id="PR00413">
    <property type="entry name" value="HADHALOGNASE"/>
</dbReference>
<dbReference type="Gene3D" id="3.40.50.1000">
    <property type="entry name" value="HAD superfamily/HAD-like"/>
    <property type="match status" value="1"/>
</dbReference>
<dbReference type="SFLD" id="SFLDS00003">
    <property type="entry name" value="Haloacid_Dehalogenase"/>
    <property type="match status" value="1"/>
</dbReference>
<evidence type="ECO:0000313" key="1">
    <source>
        <dbReference type="EMBL" id="TLP93663.1"/>
    </source>
</evidence>
<dbReference type="InterPro" id="IPR006439">
    <property type="entry name" value="HAD-SF_hydro_IA"/>
</dbReference>
<dbReference type="AlphaFoldDB" id="A0A5R9B7U9"/>
<dbReference type="SFLD" id="SFLDG01129">
    <property type="entry name" value="C1.5:_HAD__Beta-PGM__Phosphata"/>
    <property type="match status" value="1"/>
</dbReference>
<dbReference type="CDD" id="cd02603">
    <property type="entry name" value="HAD_sEH-N_like"/>
    <property type="match status" value="1"/>
</dbReference>
<dbReference type="InterPro" id="IPR052898">
    <property type="entry name" value="ACAD10-like"/>
</dbReference>
<proteinExistence type="predicted"/>
<reference evidence="1 2" key="1">
    <citation type="submission" date="2019-05" db="EMBL/GenBank/DDBJ databases">
        <title>Nesterenkonia sp. GY074 isolated from the Southern Atlantic Ocean.</title>
        <authorList>
            <person name="Zhang G."/>
        </authorList>
    </citation>
    <scope>NUCLEOTIDE SEQUENCE [LARGE SCALE GENOMIC DNA]</scope>
    <source>
        <strain evidence="1 2">GY074</strain>
    </source>
</reference>
<protein>
    <submittedName>
        <fullName evidence="1">HAD family phosphatase</fullName>
    </submittedName>
</protein>
<accession>A0A5R9B7U9</accession>
<keyword evidence="2" id="KW-1185">Reference proteome</keyword>
<evidence type="ECO:0000313" key="2">
    <source>
        <dbReference type="Proteomes" id="UP000310458"/>
    </source>
</evidence>
<sequence length="210" mass="22359">MKKTYQAVLFDFGGVITTSLLKAFRAFGAGLGDEKLPLKLLGNKQSQSAQLLAAHEEGRISAAEFEAGYARELAEYGVVVEPEGLITRIQAGLDTDPESVQLVADLREQGYPVGLLSNSFGDNCYAGYDLDSMFAAVTISADIGVRKPSRKAYQLACEKLGADPGHTVMVDDLQHNLDSAARLGMAGVLHTQAAATRTELEGLLSQPGAR</sequence>
<comment type="caution">
    <text evidence="1">The sequence shown here is derived from an EMBL/GenBank/DDBJ whole genome shotgun (WGS) entry which is preliminary data.</text>
</comment>
<dbReference type="NCBIfam" id="TIGR01509">
    <property type="entry name" value="HAD-SF-IA-v3"/>
    <property type="match status" value="1"/>
</dbReference>
<name>A0A5R9B7U9_9MICC</name>
<dbReference type="PANTHER" id="PTHR47829:SF1">
    <property type="entry name" value="HAD FAMILY PHOSPHATASE"/>
    <property type="match status" value="1"/>
</dbReference>
<dbReference type="SUPFAM" id="SSF56784">
    <property type="entry name" value="HAD-like"/>
    <property type="match status" value="1"/>
</dbReference>
<dbReference type="NCBIfam" id="TIGR01549">
    <property type="entry name" value="HAD-SF-IA-v1"/>
    <property type="match status" value="1"/>
</dbReference>